<dbReference type="SMART" id="SM00392">
    <property type="entry name" value="PROF"/>
    <property type="match status" value="1"/>
</dbReference>
<dbReference type="EMBL" id="BTSY01000006">
    <property type="protein sequence ID" value="GMT31465.1"/>
    <property type="molecule type" value="Genomic_DNA"/>
</dbReference>
<proteinExistence type="inferred from homology"/>
<feature type="non-terminal residue" evidence="3">
    <location>
        <position position="1"/>
    </location>
</feature>
<dbReference type="GO" id="GO:0005938">
    <property type="term" value="C:cell cortex"/>
    <property type="evidence" value="ECO:0007669"/>
    <property type="project" value="TreeGrafter"/>
</dbReference>
<dbReference type="Proteomes" id="UP001432322">
    <property type="component" value="Unassembled WGS sequence"/>
</dbReference>
<evidence type="ECO:0000256" key="1">
    <source>
        <dbReference type="ARBA" id="ARBA00010058"/>
    </source>
</evidence>
<name>A0AAV5WLL1_9BILA</name>
<dbReference type="Gene3D" id="3.30.450.30">
    <property type="entry name" value="Dynein light chain 2a, cytoplasmic"/>
    <property type="match status" value="1"/>
</dbReference>
<organism evidence="3 4">
    <name type="scientific">Pristionchus fissidentatus</name>
    <dbReference type="NCBI Taxonomy" id="1538716"/>
    <lineage>
        <taxon>Eukaryota</taxon>
        <taxon>Metazoa</taxon>
        <taxon>Ecdysozoa</taxon>
        <taxon>Nematoda</taxon>
        <taxon>Chromadorea</taxon>
        <taxon>Rhabditida</taxon>
        <taxon>Rhabditina</taxon>
        <taxon>Diplogasteromorpha</taxon>
        <taxon>Diplogasteroidea</taxon>
        <taxon>Neodiplogasteridae</taxon>
        <taxon>Pristionchus</taxon>
    </lineage>
</organism>
<evidence type="ECO:0000256" key="2">
    <source>
        <dbReference type="RuleBase" id="RU003909"/>
    </source>
</evidence>
<dbReference type="InterPro" id="IPR048278">
    <property type="entry name" value="PFN"/>
</dbReference>
<dbReference type="SUPFAM" id="SSF55770">
    <property type="entry name" value="Profilin (actin-binding protein)"/>
    <property type="match status" value="1"/>
</dbReference>
<dbReference type="Pfam" id="PF00235">
    <property type="entry name" value="Profilin"/>
    <property type="match status" value="1"/>
</dbReference>
<keyword evidence="2" id="KW-0009">Actin-binding</keyword>
<protein>
    <recommendedName>
        <fullName evidence="2">Profilin</fullName>
    </recommendedName>
</protein>
<dbReference type="InterPro" id="IPR005455">
    <property type="entry name" value="PFN_euk"/>
</dbReference>
<evidence type="ECO:0000313" key="4">
    <source>
        <dbReference type="Proteomes" id="UP001432322"/>
    </source>
</evidence>
<reference evidence="3" key="1">
    <citation type="submission" date="2023-10" db="EMBL/GenBank/DDBJ databases">
        <title>Genome assembly of Pristionchus species.</title>
        <authorList>
            <person name="Yoshida K."/>
            <person name="Sommer R.J."/>
        </authorList>
    </citation>
    <scope>NUCLEOTIDE SEQUENCE</scope>
    <source>
        <strain evidence="3">RS5133</strain>
    </source>
</reference>
<dbReference type="PANTHER" id="PTHR11604:SF6">
    <property type="entry name" value="PROFILIN-1"/>
    <property type="match status" value="1"/>
</dbReference>
<comment type="caution">
    <text evidence="3">The sequence shown here is derived from an EMBL/GenBank/DDBJ whole genome shotgun (WGS) entry which is preliminary data.</text>
</comment>
<dbReference type="AlphaFoldDB" id="A0AAV5WLL1"/>
<sequence length="139" mass="15040">INYSNLVMAAWGTYITRITGRSEACAAVKRIAFVDCSSGAFLSHTDEFIASADELAALVKCFDNLDQVPSTGVILERIHFQATTTTEGLIYGLKGRTAFFANKTKTAVLVAIYEVDTTDESEVRTAVEQLANYVMSIGG</sequence>
<dbReference type="GO" id="GO:0003785">
    <property type="term" value="F:actin monomer binding"/>
    <property type="evidence" value="ECO:0007669"/>
    <property type="project" value="TreeGrafter"/>
</dbReference>
<keyword evidence="4" id="KW-1185">Reference proteome</keyword>
<dbReference type="PANTHER" id="PTHR11604">
    <property type="entry name" value="PROFILIN"/>
    <property type="match status" value="1"/>
</dbReference>
<comment type="similarity">
    <text evidence="1 2">Belongs to the profilin family.</text>
</comment>
<dbReference type="InterPro" id="IPR036140">
    <property type="entry name" value="PFN_sf"/>
</dbReference>
<accession>A0AAV5WLL1</accession>
<evidence type="ECO:0000313" key="3">
    <source>
        <dbReference type="EMBL" id="GMT31465.1"/>
    </source>
</evidence>
<gene>
    <name evidence="3" type="ORF">PFISCL1PPCAC_22762</name>
</gene>